<dbReference type="Proteomes" id="UP001056120">
    <property type="component" value="Linkage Group LG22"/>
</dbReference>
<evidence type="ECO:0000313" key="2">
    <source>
        <dbReference type="Proteomes" id="UP001056120"/>
    </source>
</evidence>
<sequence length="470" mass="50715">MARLRRCPRIFRLVGVWGGGGFNRTGYRDVVGSSSGHGRKVITAPNRVLNYPNQCSGRAVIGEAKSVTSFNSIRKTLDNGGDSDVSVSYIGGLKVLVVFKDMGLAQRFIADSTIWSNHLSSVTLWTDQVVSFDRIACLKIVGIPLHLREDLVFEMVGNLFGKIIWPSAFSWTKKDCSFGVCYVLTSIGARIEESIELVWKNTSLPVWVTEELCSWVPCFDDDSSESSGSPGSVSVTVNEVEELEMEEGEFVRPDTGNLVDKMEVEQAPVVHTPEVEKIGSGPGDNEELHGEGGPNDLIGDSNLELNALDNGDIGVAKDVGPTSSHLFLAANNAKLVGSGDGPCYMLGLNQTPLPRKRPRCLRSPQSSESQHGPTGLKPVIISGEVPDLNAPLRNMKPESPSFLRPMEASDEVIPDSYPSPNPGIGLDPGDINNDVELTVQVGELIGVDLVGSEGIVADEIEGERRIIGFQ</sequence>
<proteinExistence type="predicted"/>
<evidence type="ECO:0000313" key="1">
    <source>
        <dbReference type="EMBL" id="KAI3726708.1"/>
    </source>
</evidence>
<dbReference type="EMBL" id="CM042039">
    <property type="protein sequence ID" value="KAI3726708.1"/>
    <property type="molecule type" value="Genomic_DNA"/>
</dbReference>
<keyword evidence="2" id="KW-1185">Reference proteome</keyword>
<reference evidence="2" key="1">
    <citation type="journal article" date="2022" name="Mol. Ecol. Resour.">
        <title>The genomes of chicory, endive, great burdock and yacon provide insights into Asteraceae palaeo-polyploidization history and plant inulin production.</title>
        <authorList>
            <person name="Fan W."/>
            <person name="Wang S."/>
            <person name="Wang H."/>
            <person name="Wang A."/>
            <person name="Jiang F."/>
            <person name="Liu H."/>
            <person name="Zhao H."/>
            <person name="Xu D."/>
            <person name="Zhang Y."/>
        </authorList>
    </citation>
    <scope>NUCLEOTIDE SEQUENCE [LARGE SCALE GENOMIC DNA]</scope>
    <source>
        <strain evidence="2">cv. Yunnan</strain>
    </source>
</reference>
<protein>
    <submittedName>
        <fullName evidence="1">Uncharacterized protein</fullName>
    </submittedName>
</protein>
<gene>
    <name evidence="1" type="ORF">L1987_66509</name>
</gene>
<comment type="caution">
    <text evidence="1">The sequence shown here is derived from an EMBL/GenBank/DDBJ whole genome shotgun (WGS) entry which is preliminary data.</text>
</comment>
<name>A0ACB9BXN9_9ASTR</name>
<organism evidence="1 2">
    <name type="scientific">Smallanthus sonchifolius</name>
    <dbReference type="NCBI Taxonomy" id="185202"/>
    <lineage>
        <taxon>Eukaryota</taxon>
        <taxon>Viridiplantae</taxon>
        <taxon>Streptophyta</taxon>
        <taxon>Embryophyta</taxon>
        <taxon>Tracheophyta</taxon>
        <taxon>Spermatophyta</taxon>
        <taxon>Magnoliopsida</taxon>
        <taxon>eudicotyledons</taxon>
        <taxon>Gunneridae</taxon>
        <taxon>Pentapetalae</taxon>
        <taxon>asterids</taxon>
        <taxon>campanulids</taxon>
        <taxon>Asterales</taxon>
        <taxon>Asteraceae</taxon>
        <taxon>Asteroideae</taxon>
        <taxon>Heliantheae alliance</taxon>
        <taxon>Millerieae</taxon>
        <taxon>Smallanthus</taxon>
    </lineage>
</organism>
<accession>A0ACB9BXN9</accession>
<reference evidence="1 2" key="2">
    <citation type="journal article" date="2022" name="Mol. Ecol. Resour.">
        <title>The genomes of chicory, endive, great burdock and yacon provide insights into Asteraceae paleo-polyploidization history and plant inulin production.</title>
        <authorList>
            <person name="Fan W."/>
            <person name="Wang S."/>
            <person name="Wang H."/>
            <person name="Wang A."/>
            <person name="Jiang F."/>
            <person name="Liu H."/>
            <person name="Zhao H."/>
            <person name="Xu D."/>
            <person name="Zhang Y."/>
        </authorList>
    </citation>
    <scope>NUCLEOTIDE SEQUENCE [LARGE SCALE GENOMIC DNA]</scope>
    <source>
        <strain evidence="2">cv. Yunnan</strain>
        <tissue evidence="1">Leaves</tissue>
    </source>
</reference>